<evidence type="ECO:0000313" key="2">
    <source>
        <dbReference type="Proteomes" id="UP000708208"/>
    </source>
</evidence>
<dbReference type="Proteomes" id="UP000708208">
    <property type="component" value="Unassembled WGS sequence"/>
</dbReference>
<sequence length="46" mass="5054">MSRFAKIEAGAPIEAIALIKAFNEDTFPQKGNLSVGAYRTVESKPW</sequence>
<keyword evidence="2" id="KW-1185">Reference proteome</keyword>
<reference evidence="1" key="1">
    <citation type="submission" date="2021-06" db="EMBL/GenBank/DDBJ databases">
        <authorList>
            <person name="Hodson N. C."/>
            <person name="Mongue J. A."/>
            <person name="Jaron S. K."/>
        </authorList>
    </citation>
    <scope>NUCLEOTIDE SEQUENCE</scope>
</reference>
<name>A0A8J2K1S7_9HEXA</name>
<evidence type="ECO:0000313" key="1">
    <source>
        <dbReference type="EMBL" id="CAG7718103.1"/>
    </source>
</evidence>
<dbReference type="EMBL" id="CAJVCH010050907">
    <property type="protein sequence ID" value="CAG7718103.1"/>
    <property type="molecule type" value="Genomic_DNA"/>
</dbReference>
<dbReference type="OrthoDB" id="6752799at2759"/>
<comment type="caution">
    <text evidence="1">The sequence shown here is derived from an EMBL/GenBank/DDBJ whole genome shotgun (WGS) entry which is preliminary data.</text>
</comment>
<accession>A0A8J2K1S7</accession>
<feature type="non-terminal residue" evidence="1">
    <location>
        <position position="1"/>
    </location>
</feature>
<proteinExistence type="predicted"/>
<evidence type="ECO:0008006" key="3">
    <source>
        <dbReference type="Google" id="ProtNLM"/>
    </source>
</evidence>
<organism evidence="1 2">
    <name type="scientific">Allacma fusca</name>
    <dbReference type="NCBI Taxonomy" id="39272"/>
    <lineage>
        <taxon>Eukaryota</taxon>
        <taxon>Metazoa</taxon>
        <taxon>Ecdysozoa</taxon>
        <taxon>Arthropoda</taxon>
        <taxon>Hexapoda</taxon>
        <taxon>Collembola</taxon>
        <taxon>Symphypleona</taxon>
        <taxon>Sminthuridae</taxon>
        <taxon>Allacma</taxon>
    </lineage>
</organism>
<dbReference type="AlphaFoldDB" id="A0A8J2K1S7"/>
<protein>
    <recommendedName>
        <fullName evidence="3">Aspartate transaminase</fullName>
    </recommendedName>
</protein>
<gene>
    <name evidence="1" type="ORF">AFUS01_LOCUS7524</name>
</gene>